<evidence type="ECO:0000256" key="1">
    <source>
        <dbReference type="PROSITE-ProRule" id="PRU10141"/>
    </source>
</evidence>
<dbReference type="PANTHER" id="PTHR11909">
    <property type="entry name" value="CASEIN KINASE-RELATED"/>
    <property type="match status" value="1"/>
</dbReference>
<name>A0A0C9YSQ0_9AGAM</name>
<protein>
    <recommendedName>
        <fullName evidence="2">Protein kinase domain-containing protein</fullName>
    </recommendedName>
</protein>
<feature type="domain" description="Protein kinase" evidence="2">
    <location>
        <begin position="12"/>
        <end position="218"/>
    </location>
</feature>
<sequence length="218" mass="24345">HSSVPLRVDGRYSLQEPLGLGAYATVYKAVNIINRQIYAIKLEACSEERISSVEREYYILKQLCSVTTVSIPQVHWFSQESSFDAMVLDLLGPSLHNLLGFRGKFNPLTVHYVGNQLLSQVHYIHSCGYVHGNIQPQNILVGLHQSLTIFITNFSGSMQFCHPETGAHVPFCQMSSVLAGMPTFTSINSHLGAKLSRCNDLKLLVYLLIYLTCGTLPW</sequence>
<dbReference type="STRING" id="765257.A0A0C9YSQ0"/>
<feature type="non-terminal residue" evidence="3">
    <location>
        <position position="1"/>
    </location>
</feature>
<dbReference type="GO" id="GO:0005524">
    <property type="term" value="F:ATP binding"/>
    <property type="evidence" value="ECO:0007669"/>
    <property type="project" value="UniProtKB-UniRule"/>
</dbReference>
<dbReference type="InterPro" id="IPR000719">
    <property type="entry name" value="Prot_kinase_dom"/>
</dbReference>
<feature type="binding site" evidence="1">
    <location>
        <position position="41"/>
    </location>
    <ligand>
        <name>ATP</name>
        <dbReference type="ChEBI" id="CHEBI:30616"/>
    </ligand>
</feature>
<dbReference type="Proteomes" id="UP000054018">
    <property type="component" value="Unassembled WGS sequence"/>
</dbReference>
<dbReference type="EMBL" id="KN833779">
    <property type="protein sequence ID" value="KIK19741.1"/>
    <property type="molecule type" value="Genomic_DNA"/>
</dbReference>
<gene>
    <name evidence="3" type="ORF">PISMIDRAFT_53378</name>
</gene>
<dbReference type="Pfam" id="PF00069">
    <property type="entry name" value="Pkinase"/>
    <property type="match status" value="1"/>
</dbReference>
<dbReference type="InterPro" id="IPR050235">
    <property type="entry name" value="CK1_Ser-Thr_kinase"/>
</dbReference>
<dbReference type="OrthoDB" id="5800476at2759"/>
<evidence type="ECO:0000313" key="3">
    <source>
        <dbReference type="EMBL" id="KIK19741.1"/>
    </source>
</evidence>
<keyword evidence="1" id="KW-0547">Nucleotide-binding</keyword>
<dbReference type="InterPro" id="IPR011009">
    <property type="entry name" value="Kinase-like_dom_sf"/>
</dbReference>
<reference evidence="3 4" key="1">
    <citation type="submission" date="2014-04" db="EMBL/GenBank/DDBJ databases">
        <authorList>
            <consortium name="DOE Joint Genome Institute"/>
            <person name="Kuo A."/>
            <person name="Kohler A."/>
            <person name="Costa M.D."/>
            <person name="Nagy L.G."/>
            <person name="Floudas D."/>
            <person name="Copeland A."/>
            <person name="Barry K.W."/>
            <person name="Cichocki N."/>
            <person name="Veneault-Fourrey C."/>
            <person name="LaButti K."/>
            <person name="Lindquist E.A."/>
            <person name="Lipzen A."/>
            <person name="Lundell T."/>
            <person name="Morin E."/>
            <person name="Murat C."/>
            <person name="Sun H."/>
            <person name="Tunlid A."/>
            <person name="Henrissat B."/>
            <person name="Grigoriev I.V."/>
            <person name="Hibbett D.S."/>
            <person name="Martin F."/>
            <person name="Nordberg H.P."/>
            <person name="Cantor M.N."/>
            <person name="Hua S.X."/>
        </authorList>
    </citation>
    <scope>NUCLEOTIDE SEQUENCE [LARGE SCALE GENOMIC DNA]</scope>
    <source>
        <strain evidence="3 4">441</strain>
    </source>
</reference>
<evidence type="ECO:0000313" key="4">
    <source>
        <dbReference type="Proteomes" id="UP000054018"/>
    </source>
</evidence>
<dbReference type="Gene3D" id="1.10.510.10">
    <property type="entry name" value="Transferase(Phosphotransferase) domain 1"/>
    <property type="match status" value="1"/>
</dbReference>
<evidence type="ECO:0000259" key="2">
    <source>
        <dbReference type="PROSITE" id="PS50011"/>
    </source>
</evidence>
<accession>A0A0C9YSQ0</accession>
<proteinExistence type="predicted"/>
<dbReference type="HOGENOM" id="CLU_019279_2_0_1"/>
<dbReference type="AlphaFoldDB" id="A0A0C9YSQ0"/>
<keyword evidence="1" id="KW-0067">ATP-binding</keyword>
<dbReference type="SUPFAM" id="SSF56112">
    <property type="entry name" value="Protein kinase-like (PK-like)"/>
    <property type="match status" value="1"/>
</dbReference>
<feature type="non-terminal residue" evidence="3">
    <location>
        <position position="218"/>
    </location>
</feature>
<keyword evidence="4" id="KW-1185">Reference proteome</keyword>
<dbReference type="PROSITE" id="PS50011">
    <property type="entry name" value="PROTEIN_KINASE_DOM"/>
    <property type="match status" value="1"/>
</dbReference>
<dbReference type="SMART" id="SM00220">
    <property type="entry name" value="S_TKc"/>
    <property type="match status" value="1"/>
</dbReference>
<dbReference type="GO" id="GO:0004672">
    <property type="term" value="F:protein kinase activity"/>
    <property type="evidence" value="ECO:0007669"/>
    <property type="project" value="InterPro"/>
</dbReference>
<reference evidence="4" key="2">
    <citation type="submission" date="2015-01" db="EMBL/GenBank/DDBJ databases">
        <title>Evolutionary Origins and Diversification of the Mycorrhizal Mutualists.</title>
        <authorList>
            <consortium name="DOE Joint Genome Institute"/>
            <consortium name="Mycorrhizal Genomics Consortium"/>
            <person name="Kohler A."/>
            <person name="Kuo A."/>
            <person name="Nagy L.G."/>
            <person name="Floudas D."/>
            <person name="Copeland A."/>
            <person name="Barry K.W."/>
            <person name="Cichocki N."/>
            <person name="Veneault-Fourrey C."/>
            <person name="LaButti K."/>
            <person name="Lindquist E.A."/>
            <person name="Lipzen A."/>
            <person name="Lundell T."/>
            <person name="Morin E."/>
            <person name="Murat C."/>
            <person name="Riley R."/>
            <person name="Ohm R."/>
            <person name="Sun H."/>
            <person name="Tunlid A."/>
            <person name="Henrissat B."/>
            <person name="Grigoriev I.V."/>
            <person name="Hibbett D.S."/>
            <person name="Martin F."/>
        </authorList>
    </citation>
    <scope>NUCLEOTIDE SEQUENCE [LARGE SCALE GENOMIC DNA]</scope>
    <source>
        <strain evidence="4">441</strain>
    </source>
</reference>
<dbReference type="PROSITE" id="PS00107">
    <property type="entry name" value="PROTEIN_KINASE_ATP"/>
    <property type="match status" value="1"/>
</dbReference>
<organism evidence="3 4">
    <name type="scientific">Pisolithus microcarpus 441</name>
    <dbReference type="NCBI Taxonomy" id="765257"/>
    <lineage>
        <taxon>Eukaryota</taxon>
        <taxon>Fungi</taxon>
        <taxon>Dikarya</taxon>
        <taxon>Basidiomycota</taxon>
        <taxon>Agaricomycotina</taxon>
        <taxon>Agaricomycetes</taxon>
        <taxon>Agaricomycetidae</taxon>
        <taxon>Boletales</taxon>
        <taxon>Sclerodermatineae</taxon>
        <taxon>Pisolithaceae</taxon>
        <taxon>Pisolithus</taxon>
    </lineage>
</organism>
<dbReference type="InterPro" id="IPR017441">
    <property type="entry name" value="Protein_kinase_ATP_BS"/>
</dbReference>